<dbReference type="PRINTS" id="PR00625">
    <property type="entry name" value="JDOMAIN"/>
</dbReference>
<dbReference type="PANTHER" id="PTHR44360:SF1">
    <property type="entry name" value="DNAJ HOMOLOG SUBFAMILY B MEMBER 9"/>
    <property type="match status" value="1"/>
</dbReference>
<reference evidence="3 4" key="1">
    <citation type="submission" date="2024-07" db="EMBL/GenBank/DDBJ databases">
        <title>Uliginosibacterium flavum JJ3220;KACC:17644.</title>
        <authorList>
            <person name="Kim M.K."/>
        </authorList>
    </citation>
    <scope>NUCLEOTIDE SEQUENCE [LARGE SCALE GENOMIC DNA]</scope>
    <source>
        <strain evidence="3 4">KACC:17644</strain>
    </source>
</reference>
<dbReference type="PANTHER" id="PTHR44360">
    <property type="entry name" value="DNAJ HOMOLOG SUBFAMILY B MEMBER 9"/>
    <property type="match status" value="1"/>
</dbReference>
<accession>A0ABV2TRJ1</accession>
<sequence length="92" mass="10676">MKDYYAVLGIEVDASIAEIKTAYRKKASQFHPDKNTSPEAPARFREVKDAYDLLADPAKRQAYDENRRRSLLESPIETAQDIWRSYINKVLQ</sequence>
<keyword evidence="1" id="KW-0143">Chaperone</keyword>
<dbReference type="InterPro" id="IPR001623">
    <property type="entry name" value="DnaJ_domain"/>
</dbReference>
<dbReference type="PROSITE" id="PS00636">
    <property type="entry name" value="DNAJ_1"/>
    <property type="match status" value="1"/>
</dbReference>
<feature type="domain" description="J" evidence="2">
    <location>
        <begin position="3"/>
        <end position="67"/>
    </location>
</feature>
<dbReference type="Gene3D" id="1.10.287.110">
    <property type="entry name" value="DnaJ domain"/>
    <property type="match status" value="1"/>
</dbReference>
<comment type="caution">
    <text evidence="3">The sequence shown here is derived from an EMBL/GenBank/DDBJ whole genome shotgun (WGS) entry which is preliminary data.</text>
</comment>
<keyword evidence="4" id="KW-1185">Reference proteome</keyword>
<protein>
    <submittedName>
        <fullName evidence="3">DnaJ domain-containing protein</fullName>
    </submittedName>
</protein>
<evidence type="ECO:0000313" key="3">
    <source>
        <dbReference type="EMBL" id="MET7015642.1"/>
    </source>
</evidence>
<gene>
    <name evidence="3" type="ORF">ABXR19_15740</name>
</gene>
<name>A0ABV2TRJ1_9RHOO</name>
<evidence type="ECO:0000259" key="2">
    <source>
        <dbReference type="PROSITE" id="PS50076"/>
    </source>
</evidence>
<dbReference type="CDD" id="cd06257">
    <property type="entry name" value="DnaJ"/>
    <property type="match status" value="1"/>
</dbReference>
<dbReference type="PROSITE" id="PS50076">
    <property type="entry name" value="DNAJ_2"/>
    <property type="match status" value="1"/>
</dbReference>
<dbReference type="InterPro" id="IPR051948">
    <property type="entry name" value="Hsp70_co-chaperone_J-domain"/>
</dbReference>
<dbReference type="Pfam" id="PF00226">
    <property type="entry name" value="DnaJ"/>
    <property type="match status" value="1"/>
</dbReference>
<dbReference type="InterPro" id="IPR036869">
    <property type="entry name" value="J_dom_sf"/>
</dbReference>
<organism evidence="3 4">
    <name type="scientific">Uliginosibacterium flavum</name>
    <dbReference type="NCBI Taxonomy" id="1396831"/>
    <lineage>
        <taxon>Bacteria</taxon>
        <taxon>Pseudomonadati</taxon>
        <taxon>Pseudomonadota</taxon>
        <taxon>Betaproteobacteria</taxon>
        <taxon>Rhodocyclales</taxon>
        <taxon>Zoogloeaceae</taxon>
        <taxon>Uliginosibacterium</taxon>
    </lineage>
</organism>
<dbReference type="Proteomes" id="UP001549691">
    <property type="component" value="Unassembled WGS sequence"/>
</dbReference>
<evidence type="ECO:0000313" key="4">
    <source>
        <dbReference type="Proteomes" id="UP001549691"/>
    </source>
</evidence>
<evidence type="ECO:0000256" key="1">
    <source>
        <dbReference type="ARBA" id="ARBA00023186"/>
    </source>
</evidence>
<proteinExistence type="predicted"/>
<dbReference type="InterPro" id="IPR018253">
    <property type="entry name" value="DnaJ_domain_CS"/>
</dbReference>
<dbReference type="RefSeq" id="WP_354602101.1">
    <property type="nucleotide sequence ID" value="NZ_JBEWZI010000020.1"/>
</dbReference>
<dbReference type="EMBL" id="JBEWZI010000020">
    <property type="protein sequence ID" value="MET7015642.1"/>
    <property type="molecule type" value="Genomic_DNA"/>
</dbReference>
<dbReference type="SUPFAM" id="SSF46565">
    <property type="entry name" value="Chaperone J-domain"/>
    <property type="match status" value="1"/>
</dbReference>
<dbReference type="SMART" id="SM00271">
    <property type="entry name" value="DnaJ"/>
    <property type="match status" value="1"/>
</dbReference>